<feature type="transmembrane region" description="Helical" evidence="6">
    <location>
        <begin position="89"/>
        <end position="107"/>
    </location>
</feature>
<keyword evidence="5 6" id="KW-0472">Membrane</keyword>
<dbReference type="PANTHER" id="PTHR43370">
    <property type="entry name" value="SUGAR ABC TRANSPORTER INTEGRAL MEMBRANE PROTEIN-RELATED"/>
    <property type="match status" value="1"/>
</dbReference>
<evidence type="ECO:0000256" key="1">
    <source>
        <dbReference type="ARBA" id="ARBA00004651"/>
    </source>
</evidence>
<dbReference type="GO" id="GO:0005886">
    <property type="term" value="C:plasma membrane"/>
    <property type="evidence" value="ECO:0007669"/>
    <property type="project" value="UniProtKB-SubCell"/>
</dbReference>
<evidence type="ECO:0000313" key="7">
    <source>
        <dbReference type="EMBL" id="GAN54321.1"/>
    </source>
</evidence>
<keyword evidence="8" id="KW-1185">Reference proteome</keyword>
<comment type="caution">
    <text evidence="7">The sequence shown here is derived from an EMBL/GenBank/DDBJ whole genome shotgun (WGS) entry which is preliminary data.</text>
</comment>
<feature type="transmembrane region" description="Helical" evidence="6">
    <location>
        <begin position="258"/>
        <end position="278"/>
    </location>
</feature>
<name>A0A0D6MLL0_9PROT</name>
<dbReference type="RefSeq" id="WP_048848871.1">
    <property type="nucleotide sequence ID" value="NZ_BALE01000019.1"/>
</dbReference>
<feature type="transmembrane region" description="Helical" evidence="6">
    <location>
        <begin position="127"/>
        <end position="148"/>
    </location>
</feature>
<feature type="transmembrane region" description="Helical" evidence="6">
    <location>
        <begin position="59"/>
        <end position="82"/>
    </location>
</feature>
<keyword evidence="3 6" id="KW-0812">Transmembrane</keyword>
<keyword evidence="2" id="KW-1003">Cell membrane</keyword>
<evidence type="ECO:0000313" key="8">
    <source>
        <dbReference type="Proteomes" id="UP000032679"/>
    </source>
</evidence>
<feature type="transmembrane region" description="Helical" evidence="6">
    <location>
        <begin position="184"/>
        <end position="205"/>
    </location>
</feature>
<feature type="transmembrane region" description="Helical" evidence="6">
    <location>
        <begin position="225"/>
        <end position="246"/>
    </location>
</feature>
<evidence type="ECO:0000256" key="6">
    <source>
        <dbReference type="SAM" id="Phobius"/>
    </source>
</evidence>
<dbReference type="InterPro" id="IPR001851">
    <property type="entry name" value="ABC_transp_permease"/>
</dbReference>
<evidence type="ECO:0000256" key="2">
    <source>
        <dbReference type="ARBA" id="ARBA00022475"/>
    </source>
</evidence>
<organism evidence="7 8">
    <name type="scientific">Tanticharoenia sakaeratensis NBRC 103193</name>
    <dbReference type="NCBI Taxonomy" id="1231623"/>
    <lineage>
        <taxon>Bacteria</taxon>
        <taxon>Pseudomonadati</taxon>
        <taxon>Pseudomonadota</taxon>
        <taxon>Alphaproteobacteria</taxon>
        <taxon>Acetobacterales</taxon>
        <taxon>Acetobacteraceae</taxon>
        <taxon>Tanticharoenia</taxon>
    </lineage>
</organism>
<evidence type="ECO:0000256" key="5">
    <source>
        <dbReference type="ARBA" id="ARBA00023136"/>
    </source>
</evidence>
<comment type="subcellular location">
    <subcellularLocation>
        <location evidence="1">Cell membrane</location>
        <topology evidence="1">Multi-pass membrane protein</topology>
    </subcellularLocation>
</comment>
<dbReference type="Proteomes" id="UP000032679">
    <property type="component" value="Unassembled WGS sequence"/>
</dbReference>
<reference evidence="7 8" key="1">
    <citation type="submission" date="2012-10" db="EMBL/GenBank/DDBJ databases">
        <title>Genome sequencing of Tanticharoenia sakaeratensis NBRC 103193.</title>
        <authorList>
            <person name="Azuma Y."/>
            <person name="Hadano H."/>
            <person name="Hirakawa H."/>
            <person name="Matsushita K."/>
        </authorList>
    </citation>
    <scope>NUCLEOTIDE SEQUENCE [LARGE SCALE GENOMIC DNA]</scope>
    <source>
        <strain evidence="7 8">NBRC 103193</strain>
    </source>
</reference>
<dbReference type="CDD" id="cd06580">
    <property type="entry name" value="TM_PBP1_transp_TpRbsC_like"/>
    <property type="match status" value="1"/>
</dbReference>
<keyword evidence="4 6" id="KW-1133">Transmembrane helix</keyword>
<gene>
    <name evidence="7" type="ORF">Tasa_019_006</name>
</gene>
<dbReference type="Pfam" id="PF02653">
    <property type="entry name" value="BPD_transp_2"/>
    <property type="match status" value="1"/>
</dbReference>
<proteinExistence type="predicted"/>
<evidence type="ECO:0000256" key="3">
    <source>
        <dbReference type="ARBA" id="ARBA00022692"/>
    </source>
</evidence>
<sequence length="294" mass="30766">MSAILALLATGLRLAMPILIAALGETFAESAGVLNIGLEGMLTLGAFAGYVVAEHTHSVVVALLAAIPTGLLGAELLGWFVIRARASQLVVGVLFNALATGVAAYLYRLDCPPGVTLATLTLPKTDALGLTLPFYALLLLVPLAEIALRRSRVGLNLRAAGEAPQAAATAGLDVERLRMWGLRLSCLAGALGGAYLVVCQIGLFRESVVAGQGFAALAMVIFGRWRPIAVAACAVLFGCLDALQFVIQLDAARMPPQLFLALPYLVSALAISGLFGRARQPAALGVPWRREQRD</sequence>
<dbReference type="OrthoDB" id="9792579at2"/>
<dbReference type="AlphaFoldDB" id="A0A0D6MLL0"/>
<dbReference type="EMBL" id="BALE01000019">
    <property type="protein sequence ID" value="GAN54321.1"/>
    <property type="molecule type" value="Genomic_DNA"/>
</dbReference>
<dbReference type="PANTHER" id="PTHR43370:SF1">
    <property type="entry name" value="GUANOSINE ABC TRANSPORTER PERMEASE PROTEIN NUPQ"/>
    <property type="match status" value="1"/>
</dbReference>
<accession>A0A0D6MLL0</accession>
<dbReference type="STRING" id="1231623.Tasa_019_006"/>
<evidence type="ECO:0000256" key="4">
    <source>
        <dbReference type="ARBA" id="ARBA00022989"/>
    </source>
</evidence>
<dbReference type="GO" id="GO:0022857">
    <property type="term" value="F:transmembrane transporter activity"/>
    <property type="evidence" value="ECO:0007669"/>
    <property type="project" value="InterPro"/>
</dbReference>
<protein>
    <submittedName>
        <fullName evidence="7">ABC transporter permease protein yufQ</fullName>
    </submittedName>
</protein>